<keyword evidence="4" id="KW-0539">Nucleus</keyword>
<evidence type="ECO:0000256" key="2">
    <source>
        <dbReference type="ARBA" id="ARBA00023015"/>
    </source>
</evidence>
<dbReference type="SMART" id="SM00993">
    <property type="entry name" value="YL1_C"/>
    <property type="match status" value="1"/>
</dbReference>
<feature type="region of interest" description="Disordered" evidence="5">
    <location>
        <begin position="59"/>
        <end position="90"/>
    </location>
</feature>
<dbReference type="InParanoid" id="A0A2K1QLS4"/>
<keyword evidence="8" id="KW-1185">Reference proteome</keyword>
<keyword evidence="3" id="KW-0804">Transcription</keyword>
<reference evidence="7 8" key="1">
    <citation type="submission" date="2017-06" db="EMBL/GenBank/DDBJ databases">
        <title>Draft genome sequence of a variant of Elsinoe murrayae.</title>
        <authorList>
            <person name="Cheng Q."/>
        </authorList>
    </citation>
    <scope>NUCLEOTIDE SEQUENCE [LARGE SCALE GENOMIC DNA]</scope>
    <source>
        <strain evidence="7 8">CQ-2017a</strain>
    </source>
</reference>
<keyword evidence="2" id="KW-0805">Transcription regulation</keyword>
<dbReference type="Proteomes" id="UP000243797">
    <property type="component" value="Unassembled WGS sequence"/>
</dbReference>
<proteinExistence type="predicted"/>
<evidence type="ECO:0000313" key="7">
    <source>
        <dbReference type="EMBL" id="PNS15902.1"/>
    </source>
</evidence>
<protein>
    <submittedName>
        <fullName evidence="7">Chromatin-remodeling complex subunit ies6</fullName>
    </submittedName>
</protein>
<comment type="subcellular location">
    <subcellularLocation>
        <location evidence="1">Nucleus</location>
    </subcellularLocation>
</comment>
<dbReference type="EMBL" id="NKHZ01000065">
    <property type="protein sequence ID" value="PNS15902.1"/>
    <property type="molecule type" value="Genomic_DNA"/>
</dbReference>
<evidence type="ECO:0000313" key="8">
    <source>
        <dbReference type="Proteomes" id="UP000243797"/>
    </source>
</evidence>
<dbReference type="STRING" id="2082308.A0A2K1QLS4"/>
<dbReference type="OrthoDB" id="49520at2759"/>
<dbReference type="InterPro" id="IPR013272">
    <property type="entry name" value="Vps72/YL1_C"/>
</dbReference>
<dbReference type="Pfam" id="PF08265">
    <property type="entry name" value="YL1_C"/>
    <property type="match status" value="1"/>
</dbReference>
<accession>A0A2K1QLS4</accession>
<evidence type="ECO:0000256" key="3">
    <source>
        <dbReference type="ARBA" id="ARBA00023163"/>
    </source>
</evidence>
<dbReference type="PANTHER" id="PTHR31200:SF1">
    <property type="entry name" value="INO80 COMPLEX SUBUNIT C"/>
    <property type="match status" value="1"/>
</dbReference>
<comment type="caution">
    <text evidence="7">The sequence shown here is derived from an EMBL/GenBank/DDBJ whole genome shotgun (WGS) entry which is preliminary data.</text>
</comment>
<gene>
    <name evidence="7" type="ORF">CAC42_8008</name>
</gene>
<evidence type="ECO:0000256" key="4">
    <source>
        <dbReference type="ARBA" id="ARBA00023242"/>
    </source>
</evidence>
<dbReference type="GO" id="GO:0006338">
    <property type="term" value="P:chromatin remodeling"/>
    <property type="evidence" value="ECO:0007669"/>
    <property type="project" value="InterPro"/>
</dbReference>
<dbReference type="GO" id="GO:0031011">
    <property type="term" value="C:Ino80 complex"/>
    <property type="evidence" value="ECO:0007669"/>
    <property type="project" value="InterPro"/>
</dbReference>
<dbReference type="InterPro" id="IPR029525">
    <property type="entry name" value="INO80C/Ies6"/>
</dbReference>
<dbReference type="FunCoup" id="A0A2K1QLS4">
    <property type="interactions" value="36"/>
</dbReference>
<organism evidence="7 8">
    <name type="scientific">Sphaceloma murrayae</name>
    <dbReference type="NCBI Taxonomy" id="2082308"/>
    <lineage>
        <taxon>Eukaryota</taxon>
        <taxon>Fungi</taxon>
        <taxon>Dikarya</taxon>
        <taxon>Ascomycota</taxon>
        <taxon>Pezizomycotina</taxon>
        <taxon>Dothideomycetes</taxon>
        <taxon>Dothideomycetidae</taxon>
        <taxon>Myriangiales</taxon>
        <taxon>Elsinoaceae</taxon>
        <taxon>Sphaceloma</taxon>
    </lineage>
</organism>
<feature type="domain" description="Vps72/YL1 C-terminal" evidence="6">
    <location>
        <begin position="140"/>
        <end position="169"/>
    </location>
</feature>
<evidence type="ECO:0000256" key="1">
    <source>
        <dbReference type="ARBA" id="ARBA00004123"/>
    </source>
</evidence>
<dbReference type="PANTHER" id="PTHR31200">
    <property type="entry name" value="INO80 COMPLEX SUBUNIT C"/>
    <property type="match status" value="1"/>
</dbReference>
<dbReference type="AlphaFoldDB" id="A0A2K1QLS4"/>
<feature type="compositionally biased region" description="Polar residues" evidence="5">
    <location>
        <begin position="59"/>
        <end position="79"/>
    </location>
</feature>
<evidence type="ECO:0000256" key="5">
    <source>
        <dbReference type="SAM" id="MobiDB-lite"/>
    </source>
</evidence>
<sequence>MAPITTASNDENHHALLDKLDMHKIHKPFRNPAWRPPQRRNKNLKQILSEAQRREQSLLNTQNNSGTSTPQATNGTDGASLSVDPAQGSSDLSRVVLEKTINGGNGSAGSSLLPPTGMTQQPSYTWTSIAAAPSFKPKQKYCDITGLPASYIDPKSGLRYANKEIYGVVRTLGTGSVQEYLAARGANTVLK</sequence>
<evidence type="ECO:0000259" key="6">
    <source>
        <dbReference type="SMART" id="SM00993"/>
    </source>
</evidence>
<name>A0A2K1QLS4_9PEZI</name>